<dbReference type="InterPro" id="IPR058652">
    <property type="entry name" value="VapC50_C"/>
</dbReference>
<dbReference type="EMBL" id="MAXD01000017">
    <property type="protein sequence ID" value="OFA33617.1"/>
    <property type="molecule type" value="Genomic_DNA"/>
</dbReference>
<evidence type="ECO:0000313" key="2">
    <source>
        <dbReference type="EMBL" id="OFA33617.1"/>
    </source>
</evidence>
<proteinExistence type="predicted"/>
<feature type="domain" description="VapC50 C-terminal" evidence="1">
    <location>
        <begin position="139"/>
        <end position="188"/>
    </location>
</feature>
<accession>A0A1E7XXQ0</accession>
<evidence type="ECO:0000259" key="1">
    <source>
        <dbReference type="Pfam" id="PF26343"/>
    </source>
</evidence>
<dbReference type="Proteomes" id="UP000175684">
    <property type="component" value="Unassembled WGS sequence"/>
</dbReference>
<dbReference type="OrthoDB" id="113459at2"/>
<organism evidence="2 3">
    <name type="scientific">Bifidobacterium adolescentis</name>
    <dbReference type="NCBI Taxonomy" id="1680"/>
    <lineage>
        <taxon>Bacteria</taxon>
        <taxon>Bacillati</taxon>
        <taxon>Actinomycetota</taxon>
        <taxon>Actinomycetes</taxon>
        <taxon>Bifidobacteriales</taxon>
        <taxon>Bifidobacteriaceae</taxon>
        <taxon>Bifidobacterium</taxon>
    </lineage>
</organism>
<sequence>MISAFLDTNVLLGITETDLLLSLSETGGMLRPYWSEYVFDELKEHLPERLEESGSEDAFRKACRRIDAMRYAFPESMVPASKWELYSSIAEKYVNDLDDTQILAGTIACNADCLVTDNLKDFDIKGIQRLFGISTTSTDMFLQTVFHCHPTVFWDSAEKMVRRHNKPPQTLEELSNILKDHGRTGIASDMEAEARKRQITSLPRVSQHQGRDSLGRFTAIQGDDSDLFDVWGPNGNGY</sequence>
<dbReference type="AlphaFoldDB" id="A0A1E7XXQ0"/>
<gene>
    <name evidence="2" type="ORF">BBK15_10105</name>
</gene>
<protein>
    <recommendedName>
        <fullName evidence="1">VapC50 C-terminal domain-containing protein</fullName>
    </recommendedName>
</protein>
<evidence type="ECO:0000313" key="3">
    <source>
        <dbReference type="Proteomes" id="UP000175684"/>
    </source>
</evidence>
<dbReference type="RefSeq" id="WP_070123101.1">
    <property type="nucleotide sequence ID" value="NZ_MAXD01000017.1"/>
</dbReference>
<dbReference type="SUPFAM" id="SSF88723">
    <property type="entry name" value="PIN domain-like"/>
    <property type="match status" value="1"/>
</dbReference>
<dbReference type="InterPro" id="IPR029060">
    <property type="entry name" value="PIN-like_dom_sf"/>
</dbReference>
<comment type="caution">
    <text evidence="2">The sequence shown here is derived from an EMBL/GenBank/DDBJ whole genome shotgun (WGS) entry which is preliminary data.</text>
</comment>
<reference evidence="2 3" key="1">
    <citation type="submission" date="2016-07" db="EMBL/GenBank/DDBJ databases">
        <title>Draft Genome Sequence of Bifidobacterium adolescentis strain Km 4.</title>
        <authorList>
            <person name="Danilenko V.N."/>
        </authorList>
    </citation>
    <scope>NUCLEOTIDE SEQUENCE [LARGE SCALE GENOMIC DNA]</scope>
    <source>
        <strain evidence="2 3">Km 4</strain>
    </source>
</reference>
<name>A0A1E7XXQ0_BIFAD</name>
<dbReference type="Pfam" id="PF26343">
    <property type="entry name" value="VapC50_C"/>
    <property type="match status" value="1"/>
</dbReference>